<dbReference type="PATRIC" id="fig|157838.3.peg.4742"/>
<accession>A0A0Q3TBI3</accession>
<dbReference type="AlphaFoldDB" id="A0A0Q3TBI3"/>
<dbReference type="PANTHER" id="PTHR30126">
    <property type="entry name" value="HTH-TYPE TRANSCRIPTIONAL REGULATOR"/>
    <property type="match status" value="1"/>
</dbReference>
<evidence type="ECO:0000259" key="5">
    <source>
        <dbReference type="PROSITE" id="PS50931"/>
    </source>
</evidence>
<dbReference type="InterPro" id="IPR005119">
    <property type="entry name" value="LysR_subst-bd"/>
</dbReference>
<gene>
    <name evidence="6" type="ORF">AN964_21560</name>
</gene>
<feature type="domain" description="HTH lysR-type" evidence="5">
    <location>
        <begin position="1"/>
        <end position="58"/>
    </location>
</feature>
<dbReference type="PROSITE" id="PS50931">
    <property type="entry name" value="HTH_LYSR"/>
    <property type="match status" value="1"/>
</dbReference>
<dbReference type="Gene3D" id="3.40.190.10">
    <property type="entry name" value="Periplasmic binding protein-like II"/>
    <property type="match status" value="1"/>
</dbReference>
<dbReference type="Proteomes" id="UP000051888">
    <property type="component" value="Unassembled WGS sequence"/>
</dbReference>
<dbReference type="OrthoDB" id="9803735at2"/>
<dbReference type="RefSeq" id="WP_055741848.1">
    <property type="nucleotide sequence ID" value="NZ_JAAIWL010000044.1"/>
</dbReference>
<protein>
    <recommendedName>
        <fullName evidence="5">HTH lysR-type domain-containing protein</fullName>
    </recommendedName>
</protein>
<keyword evidence="2" id="KW-0805">Transcription regulation</keyword>
<evidence type="ECO:0000313" key="6">
    <source>
        <dbReference type="EMBL" id="KQL51536.1"/>
    </source>
</evidence>
<organism evidence="6 7">
    <name type="scientific">Heyndrickxia shackletonii</name>
    <dbReference type="NCBI Taxonomy" id="157838"/>
    <lineage>
        <taxon>Bacteria</taxon>
        <taxon>Bacillati</taxon>
        <taxon>Bacillota</taxon>
        <taxon>Bacilli</taxon>
        <taxon>Bacillales</taxon>
        <taxon>Bacillaceae</taxon>
        <taxon>Heyndrickxia</taxon>
    </lineage>
</organism>
<dbReference type="InterPro" id="IPR000847">
    <property type="entry name" value="LysR_HTH_N"/>
</dbReference>
<keyword evidence="3" id="KW-0238">DNA-binding</keyword>
<dbReference type="GO" id="GO:0000976">
    <property type="term" value="F:transcription cis-regulatory region binding"/>
    <property type="evidence" value="ECO:0007669"/>
    <property type="project" value="TreeGrafter"/>
</dbReference>
<dbReference type="Pfam" id="PF00126">
    <property type="entry name" value="HTH_1"/>
    <property type="match status" value="1"/>
</dbReference>
<dbReference type="PANTHER" id="PTHR30126:SF40">
    <property type="entry name" value="HTH-TYPE TRANSCRIPTIONAL REGULATOR GLTR"/>
    <property type="match status" value="1"/>
</dbReference>
<name>A0A0Q3TBI3_9BACI</name>
<proteinExistence type="inferred from homology"/>
<evidence type="ECO:0000256" key="1">
    <source>
        <dbReference type="ARBA" id="ARBA00009437"/>
    </source>
</evidence>
<dbReference type="PRINTS" id="PR00039">
    <property type="entry name" value="HTHLYSR"/>
</dbReference>
<comment type="caution">
    <text evidence="6">The sequence shown here is derived from an EMBL/GenBank/DDBJ whole genome shotgun (WGS) entry which is preliminary data.</text>
</comment>
<dbReference type="InterPro" id="IPR036388">
    <property type="entry name" value="WH-like_DNA-bd_sf"/>
</dbReference>
<dbReference type="SUPFAM" id="SSF46785">
    <property type="entry name" value="Winged helix' DNA-binding domain"/>
    <property type="match status" value="1"/>
</dbReference>
<dbReference type="EMBL" id="LJJC01000006">
    <property type="protein sequence ID" value="KQL51536.1"/>
    <property type="molecule type" value="Genomic_DNA"/>
</dbReference>
<comment type="similarity">
    <text evidence="1">Belongs to the LysR transcriptional regulatory family.</text>
</comment>
<dbReference type="STRING" id="157838.AN964_21560"/>
<dbReference type="Pfam" id="PF03466">
    <property type="entry name" value="LysR_substrate"/>
    <property type="match status" value="1"/>
</dbReference>
<evidence type="ECO:0000256" key="4">
    <source>
        <dbReference type="ARBA" id="ARBA00023163"/>
    </source>
</evidence>
<dbReference type="GO" id="GO:0003700">
    <property type="term" value="F:DNA-binding transcription factor activity"/>
    <property type="evidence" value="ECO:0007669"/>
    <property type="project" value="InterPro"/>
</dbReference>
<evidence type="ECO:0000256" key="3">
    <source>
        <dbReference type="ARBA" id="ARBA00023125"/>
    </source>
</evidence>
<dbReference type="InterPro" id="IPR036390">
    <property type="entry name" value="WH_DNA-bd_sf"/>
</dbReference>
<keyword evidence="7" id="KW-1185">Reference proteome</keyword>
<dbReference type="Gene3D" id="1.10.10.10">
    <property type="entry name" value="Winged helix-like DNA-binding domain superfamily/Winged helix DNA-binding domain"/>
    <property type="match status" value="1"/>
</dbReference>
<sequence length="271" mass="30038">MNTNHLSVFKKVIETGSISQVAKEIHVSQPAISMMVKRLEQDVGVSLYTVVGRNITATDAGLTLMEYAESILSLEEQVYRAMEEFQQGSRGRIIVGTSPVLGTYLLPRIILTFNQKHPNVTVDLKIVADQEIENLVRSGSVDIGITLTPPEDHFSLRIRKISNDHLIGVQPPFPIDSTTVWVPSDIPLSINGQIKGKAKSIFSTEAVKQYVIEGIGYGVVLKSAVELEVSCGKLKYWNGYESSPIAINIITRPAERLSNSVWYFLNHLTDK</sequence>
<dbReference type="SUPFAM" id="SSF53850">
    <property type="entry name" value="Periplasmic binding protein-like II"/>
    <property type="match status" value="1"/>
</dbReference>
<evidence type="ECO:0000313" key="7">
    <source>
        <dbReference type="Proteomes" id="UP000051888"/>
    </source>
</evidence>
<reference evidence="6 7" key="1">
    <citation type="submission" date="2015-09" db="EMBL/GenBank/DDBJ databases">
        <title>Genome sequencing project for genomic taxonomy and phylogenomics of Bacillus-like bacteria.</title>
        <authorList>
            <person name="Liu B."/>
            <person name="Wang J."/>
            <person name="Zhu Y."/>
            <person name="Liu G."/>
            <person name="Chen Q."/>
            <person name="Chen Z."/>
            <person name="Lan J."/>
            <person name="Che J."/>
            <person name="Ge C."/>
            <person name="Shi H."/>
            <person name="Pan Z."/>
            <person name="Liu X."/>
        </authorList>
    </citation>
    <scope>NUCLEOTIDE SEQUENCE [LARGE SCALE GENOMIC DNA]</scope>
    <source>
        <strain evidence="6 7">LMG 18435</strain>
    </source>
</reference>
<keyword evidence="4" id="KW-0804">Transcription</keyword>
<evidence type="ECO:0000256" key="2">
    <source>
        <dbReference type="ARBA" id="ARBA00023015"/>
    </source>
</evidence>